<dbReference type="EC" id="3.1.2.6" evidence="3"/>
<dbReference type="InterPro" id="IPR001279">
    <property type="entry name" value="Metallo-B-lactamas"/>
</dbReference>
<dbReference type="STRING" id="1237085.Ngar_c14250"/>
<dbReference type="EMBL" id="CP002408">
    <property type="protein sequence ID" value="AFU58361.1"/>
    <property type="molecule type" value="Genomic_DNA"/>
</dbReference>
<keyword evidence="4" id="KW-1185">Reference proteome</keyword>
<dbReference type="GO" id="GO:0006749">
    <property type="term" value="P:glutathione metabolic process"/>
    <property type="evidence" value="ECO:0007669"/>
    <property type="project" value="InterPro"/>
</dbReference>
<dbReference type="CDD" id="cd07724">
    <property type="entry name" value="POD-like_MBL-fold"/>
    <property type="match status" value="1"/>
</dbReference>
<evidence type="ECO:0000256" key="1">
    <source>
        <dbReference type="ARBA" id="ARBA00022723"/>
    </source>
</evidence>
<dbReference type="Proteomes" id="UP000008037">
    <property type="component" value="Chromosome"/>
</dbReference>
<dbReference type="GO" id="GO:0070813">
    <property type="term" value="P:hydrogen sulfide metabolic process"/>
    <property type="evidence" value="ECO:0007669"/>
    <property type="project" value="TreeGrafter"/>
</dbReference>
<evidence type="ECO:0000313" key="4">
    <source>
        <dbReference type="Proteomes" id="UP000008037"/>
    </source>
</evidence>
<reference evidence="3 4" key="1">
    <citation type="journal article" date="2012" name="Environ. Microbiol.">
        <title>The genome of the ammonia-oxidizing Candidatus Nitrososphaera gargensis: insights into metabolic versatility and environmental adaptations.</title>
        <authorList>
            <person name="Spang A."/>
            <person name="Poehlein A."/>
            <person name="Offre P."/>
            <person name="Zumbragel S."/>
            <person name="Haider S."/>
            <person name="Rychlik N."/>
            <person name="Nowka B."/>
            <person name="Schmeisser C."/>
            <person name="Lebedeva E.V."/>
            <person name="Rattei T."/>
            <person name="Bohm C."/>
            <person name="Schmid M."/>
            <person name="Galushko A."/>
            <person name="Hatzenpichler R."/>
            <person name="Weinmaier T."/>
            <person name="Daniel R."/>
            <person name="Schleper C."/>
            <person name="Spieck E."/>
            <person name="Streit W."/>
            <person name="Wagner M."/>
        </authorList>
    </citation>
    <scope>NUCLEOTIDE SEQUENCE [LARGE SCALE GENOMIC DNA]</scope>
    <source>
        <strain evidence="4">Ga9.2</strain>
    </source>
</reference>
<dbReference type="SMART" id="SM00849">
    <property type="entry name" value="Lactamase_B"/>
    <property type="match status" value="1"/>
</dbReference>
<keyword evidence="1" id="KW-0479">Metal-binding</keyword>
<name>K0IAL2_NITGG</name>
<dbReference type="PANTHER" id="PTHR43084:SF1">
    <property type="entry name" value="PERSULFIDE DIOXYGENASE ETHE1, MITOCHONDRIAL"/>
    <property type="match status" value="1"/>
</dbReference>
<dbReference type="FunCoup" id="K0IAL2">
    <property type="interactions" value="140"/>
</dbReference>
<dbReference type="GO" id="GO:0050313">
    <property type="term" value="F:sulfur dioxygenase activity"/>
    <property type="evidence" value="ECO:0007669"/>
    <property type="project" value="InterPro"/>
</dbReference>
<keyword evidence="3" id="KW-0378">Hydrolase</keyword>
<dbReference type="InterPro" id="IPR051682">
    <property type="entry name" value="Mito_Persulfide_Diox"/>
</dbReference>
<dbReference type="GO" id="GO:0046872">
    <property type="term" value="F:metal ion binding"/>
    <property type="evidence" value="ECO:0007669"/>
    <property type="project" value="UniProtKB-KW"/>
</dbReference>
<dbReference type="AlphaFoldDB" id="K0IAL2"/>
<dbReference type="GO" id="GO:0004416">
    <property type="term" value="F:hydroxyacylglutathione hydrolase activity"/>
    <property type="evidence" value="ECO:0007669"/>
    <property type="project" value="UniProtKB-EC"/>
</dbReference>
<dbReference type="SUPFAM" id="SSF56281">
    <property type="entry name" value="Metallo-hydrolase/oxidoreductase"/>
    <property type="match status" value="1"/>
</dbReference>
<dbReference type="InParanoid" id="K0IAL2"/>
<dbReference type="KEGG" id="nga:Ngar_c14250"/>
<dbReference type="Pfam" id="PF00753">
    <property type="entry name" value="Lactamase_B"/>
    <property type="match status" value="1"/>
</dbReference>
<evidence type="ECO:0000313" key="3">
    <source>
        <dbReference type="EMBL" id="AFU58361.1"/>
    </source>
</evidence>
<dbReference type="InterPro" id="IPR044528">
    <property type="entry name" value="POD-like_MBL-fold"/>
</dbReference>
<sequence>MCQGRRHDHLPPAQNWAYKGEKVHGAGARGVDRDTAGGGIRRPMNPVVLQIPVGQMANFTYIIADEESGDAAVIDPSWDLDEVFRALKKNGWRAKYVINTHTHFDHVLGNEQLAEVTGAKIVQHKNSQLGKDIAVSDGDVIEIGSLKLRVLHTPGHSKDSMCLILDGRLVFTGDTLFVGNCGRTDLPGSDPAEMYHSLFDRLAKLDDKLIVYPGHNYGTTPTSTIEREKKTNYLLQPRSKQEFLAFMSGGD</sequence>
<dbReference type="PATRIC" id="fig|1237085.11.peg.1391"/>
<feature type="domain" description="Metallo-beta-lactamase" evidence="2">
    <location>
        <begin position="57"/>
        <end position="215"/>
    </location>
</feature>
<evidence type="ECO:0000259" key="2">
    <source>
        <dbReference type="SMART" id="SM00849"/>
    </source>
</evidence>
<gene>
    <name evidence="3" type="primary">gloB</name>
    <name evidence="3" type="ordered locus">Ngar_c14250</name>
</gene>
<organism evidence="3 4">
    <name type="scientific">Nitrososphaera gargensis (strain Ga9.2)</name>
    <dbReference type="NCBI Taxonomy" id="1237085"/>
    <lineage>
        <taxon>Archaea</taxon>
        <taxon>Nitrososphaerota</taxon>
        <taxon>Nitrososphaeria</taxon>
        <taxon>Nitrososphaerales</taxon>
        <taxon>Nitrososphaeraceae</taxon>
        <taxon>Nitrososphaera</taxon>
    </lineage>
</organism>
<accession>K0IAL2</accession>
<protein>
    <submittedName>
        <fullName evidence="3">Beta-lactamase-like protein</fullName>
        <ecNumber evidence="3">3.1.2.6</ecNumber>
    </submittedName>
</protein>
<dbReference type="PANTHER" id="PTHR43084">
    <property type="entry name" value="PERSULFIDE DIOXYGENASE ETHE1"/>
    <property type="match status" value="1"/>
</dbReference>
<dbReference type="InterPro" id="IPR036866">
    <property type="entry name" value="RibonucZ/Hydroxyglut_hydro"/>
</dbReference>
<dbReference type="Gene3D" id="3.60.15.10">
    <property type="entry name" value="Ribonuclease Z/Hydroxyacylglutathione hydrolase-like"/>
    <property type="match status" value="1"/>
</dbReference>
<dbReference type="HOGENOM" id="CLU_030571_5_3_2"/>
<proteinExistence type="predicted"/>